<dbReference type="PANTHER" id="PTHR43058:SF1">
    <property type="entry name" value="DUF427 DOMAIN-CONTAINING PROTEIN"/>
    <property type="match status" value="1"/>
</dbReference>
<proteinExistence type="predicted"/>
<gene>
    <name evidence="2" type="ORF">KYE46_04830</name>
</gene>
<organism evidence="2 3">
    <name type="scientific">Gymnodinialimonas ceratoperidinii</name>
    <dbReference type="NCBI Taxonomy" id="2856823"/>
    <lineage>
        <taxon>Bacteria</taxon>
        <taxon>Pseudomonadati</taxon>
        <taxon>Pseudomonadota</taxon>
        <taxon>Alphaproteobacteria</taxon>
        <taxon>Rhodobacterales</taxon>
        <taxon>Paracoccaceae</taxon>
        <taxon>Gymnodinialimonas</taxon>
    </lineage>
</organism>
<dbReference type="Proteomes" id="UP000825009">
    <property type="component" value="Chromosome"/>
</dbReference>
<feature type="domain" description="DUF427" evidence="1">
    <location>
        <begin position="24"/>
        <end position="114"/>
    </location>
</feature>
<keyword evidence="3" id="KW-1185">Reference proteome</keyword>
<evidence type="ECO:0000259" key="1">
    <source>
        <dbReference type="Pfam" id="PF04248"/>
    </source>
</evidence>
<dbReference type="EMBL" id="CP079194">
    <property type="protein sequence ID" value="QXT40571.1"/>
    <property type="molecule type" value="Genomic_DNA"/>
</dbReference>
<evidence type="ECO:0000313" key="2">
    <source>
        <dbReference type="EMBL" id="QXT40571.1"/>
    </source>
</evidence>
<dbReference type="PANTHER" id="PTHR43058">
    <property type="entry name" value="SLR0655 PROTEIN"/>
    <property type="match status" value="1"/>
</dbReference>
<name>A0A8F6TX58_9RHOB</name>
<protein>
    <submittedName>
        <fullName evidence="2">DUF427 domain-containing protein</fullName>
    </submittedName>
</protein>
<reference evidence="2 3" key="1">
    <citation type="submission" date="2021-07" db="EMBL/GenBank/DDBJ databases">
        <title>A novel Jannaschia species isolated from marine dinoflagellate Ceratoperidinium margalefii.</title>
        <authorList>
            <person name="Jiang Y."/>
            <person name="Li Z."/>
        </authorList>
    </citation>
    <scope>NUCLEOTIDE SEQUENCE [LARGE SCALE GENOMIC DNA]</scope>
    <source>
        <strain evidence="2 3">J12C1-MA-4</strain>
    </source>
</reference>
<evidence type="ECO:0000313" key="3">
    <source>
        <dbReference type="Proteomes" id="UP000825009"/>
    </source>
</evidence>
<dbReference type="KEGG" id="gce:KYE46_04830"/>
<sequence length="154" mass="16654">MLPVENVSDYPSPPEVQSVPHRLTARFKGVPIADTDAGQRLIETGRAPTYFFPPADIVMSALVSIAHETTCPVKGRAIYYDLVINGRRARAAAWSFPAPTARYEALRNHIAFFATALDAAHVGELKVIPQPGDLHGGWVTPNLTGRIKGVLGRG</sequence>
<dbReference type="AlphaFoldDB" id="A0A8F6TX58"/>
<dbReference type="InterPro" id="IPR007361">
    <property type="entry name" value="DUF427"/>
</dbReference>
<dbReference type="Pfam" id="PF04248">
    <property type="entry name" value="NTP_transf_9"/>
    <property type="match status" value="1"/>
</dbReference>
<accession>A0A8F6TX58</accession>
<dbReference type="RefSeq" id="WP_219003855.1">
    <property type="nucleotide sequence ID" value="NZ_CP079194.1"/>
</dbReference>